<keyword evidence="1" id="KW-0472">Membrane</keyword>
<protein>
    <recommendedName>
        <fullName evidence="4">Transmembrane protein</fullName>
    </recommendedName>
</protein>
<reference evidence="2 3" key="1">
    <citation type="submission" date="2020-12" db="EMBL/GenBank/DDBJ databases">
        <title>FDA dAtabase for Regulatory Grade micrObial Sequences (FDA-ARGOS): Supporting development and validation of Infectious Disease Dx tests.</title>
        <authorList>
            <person name="Sproer C."/>
            <person name="Gronow S."/>
            <person name="Severitt S."/>
            <person name="Schroder I."/>
            <person name="Tallon L."/>
            <person name="Sadzewicz L."/>
            <person name="Zhao X."/>
            <person name="Boylan J."/>
            <person name="Ott S."/>
            <person name="Bowen H."/>
            <person name="Vavikolanu K."/>
            <person name="Mehta A."/>
            <person name="Aluvathingal J."/>
            <person name="Nadendla S."/>
            <person name="Lowell S."/>
            <person name="Myers T."/>
            <person name="Yan Y."/>
            <person name="Sichtig H."/>
        </authorList>
    </citation>
    <scope>NUCLEOTIDE SEQUENCE [LARGE SCALE GENOMIC DNA]</scope>
    <source>
        <strain evidence="2 3">FDAARGOS_909</strain>
    </source>
</reference>
<dbReference type="AlphaFoldDB" id="A0A7T2S665"/>
<organism evidence="2 3">
    <name type="scientific">Delftia acidovorans</name>
    <name type="common">Pseudomonas acidovorans</name>
    <name type="synonym">Comamonas acidovorans</name>
    <dbReference type="NCBI Taxonomy" id="80866"/>
    <lineage>
        <taxon>Bacteria</taxon>
        <taxon>Pseudomonadati</taxon>
        <taxon>Pseudomonadota</taxon>
        <taxon>Betaproteobacteria</taxon>
        <taxon>Burkholderiales</taxon>
        <taxon>Comamonadaceae</taxon>
        <taxon>Delftia</taxon>
    </lineage>
</organism>
<feature type="transmembrane region" description="Helical" evidence="1">
    <location>
        <begin position="118"/>
        <end position="138"/>
    </location>
</feature>
<keyword evidence="1" id="KW-1133">Transmembrane helix</keyword>
<dbReference type="RefSeq" id="WP_197956501.1">
    <property type="nucleotide sequence ID" value="NZ_CP065668.1"/>
</dbReference>
<dbReference type="Proteomes" id="UP000594778">
    <property type="component" value="Chromosome"/>
</dbReference>
<name>A0A7T2S665_DELAC</name>
<evidence type="ECO:0000313" key="3">
    <source>
        <dbReference type="Proteomes" id="UP000594778"/>
    </source>
</evidence>
<proteinExistence type="predicted"/>
<sequence>MKVVALLIALALVLTGAWYGRNVPFSKQWPLFEALRTTAAIIFAVVGAWLAIIYPERLKLSYKARGKTSGNDDDKSSELFTPAVNSTYILCIVLALGVIAPLIQSVGLWGNILYWRGASYGLLVALTIWQLWTVLLTLDPADRIKSFMEKEQRHKNNVNALMGTDKQ</sequence>
<evidence type="ECO:0000313" key="2">
    <source>
        <dbReference type="EMBL" id="QPS09651.1"/>
    </source>
</evidence>
<feature type="transmembrane region" description="Helical" evidence="1">
    <location>
        <begin position="38"/>
        <end position="55"/>
    </location>
</feature>
<dbReference type="EMBL" id="CP065668">
    <property type="protein sequence ID" value="QPS09651.1"/>
    <property type="molecule type" value="Genomic_DNA"/>
</dbReference>
<evidence type="ECO:0000256" key="1">
    <source>
        <dbReference type="SAM" id="Phobius"/>
    </source>
</evidence>
<gene>
    <name evidence="2" type="ORF">I6G66_06415</name>
</gene>
<feature type="transmembrane region" description="Helical" evidence="1">
    <location>
        <begin position="88"/>
        <end position="112"/>
    </location>
</feature>
<keyword evidence="1" id="KW-0812">Transmembrane</keyword>
<accession>A0A7T2S665</accession>
<evidence type="ECO:0008006" key="4">
    <source>
        <dbReference type="Google" id="ProtNLM"/>
    </source>
</evidence>